<dbReference type="InterPro" id="IPR009071">
    <property type="entry name" value="HMG_box_dom"/>
</dbReference>
<dbReference type="Gene3D" id="1.10.30.10">
    <property type="entry name" value="High mobility group box domain"/>
    <property type="match status" value="1"/>
</dbReference>
<organism evidence="3 4">
    <name type="scientific">Circinella minor</name>
    <dbReference type="NCBI Taxonomy" id="1195481"/>
    <lineage>
        <taxon>Eukaryota</taxon>
        <taxon>Fungi</taxon>
        <taxon>Fungi incertae sedis</taxon>
        <taxon>Mucoromycota</taxon>
        <taxon>Mucoromycotina</taxon>
        <taxon>Mucoromycetes</taxon>
        <taxon>Mucorales</taxon>
        <taxon>Lichtheimiaceae</taxon>
        <taxon>Circinella</taxon>
    </lineage>
</organism>
<gene>
    <name evidence="3" type="ORF">INT45_011764</name>
</gene>
<reference evidence="3 4" key="1">
    <citation type="submission" date="2020-12" db="EMBL/GenBank/DDBJ databases">
        <title>Metabolic potential, ecology and presence of endohyphal bacteria is reflected in genomic diversity of Mucoromycotina.</title>
        <authorList>
            <person name="Muszewska A."/>
            <person name="Okrasinska A."/>
            <person name="Steczkiewicz K."/>
            <person name="Drgas O."/>
            <person name="Orlowska M."/>
            <person name="Perlinska-Lenart U."/>
            <person name="Aleksandrzak-Piekarczyk T."/>
            <person name="Szatraj K."/>
            <person name="Zielenkiewicz U."/>
            <person name="Pilsyk S."/>
            <person name="Malc E."/>
            <person name="Mieczkowski P."/>
            <person name="Kruszewska J.S."/>
            <person name="Biernat P."/>
            <person name="Pawlowska J."/>
        </authorList>
    </citation>
    <scope>NUCLEOTIDE SEQUENCE [LARGE SCALE GENOMIC DNA]</scope>
    <source>
        <strain evidence="3 4">CBS 142.35</strain>
    </source>
</reference>
<dbReference type="Proteomes" id="UP000646827">
    <property type="component" value="Unassembled WGS sequence"/>
</dbReference>
<evidence type="ECO:0000313" key="4">
    <source>
        <dbReference type="Proteomes" id="UP000646827"/>
    </source>
</evidence>
<name>A0A8H7VP53_9FUNG</name>
<dbReference type="AlphaFoldDB" id="A0A8H7VP53"/>
<evidence type="ECO:0000313" key="3">
    <source>
        <dbReference type="EMBL" id="KAG2226147.1"/>
    </source>
</evidence>
<feature type="domain" description="HMG box" evidence="2">
    <location>
        <begin position="116"/>
        <end position="184"/>
    </location>
</feature>
<keyword evidence="1" id="KW-0238">DNA-binding</keyword>
<keyword evidence="4" id="KW-1185">Reference proteome</keyword>
<feature type="DNA-binding region" description="HMG box" evidence="1">
    <location>
        <begin position="116"/>
        <end position="184"/>
    </location>
</feature>
<dbReference type="GO" id="GO:0003677">
    <property type="term" value="F:DNA binding"/>
    <property type="evidence" value="ECO:0007669"/>
    <property type="project" value="UniProtKB-UniRule"/>
</dbReference>
<comment type="caution">
    <text evidence="3">The sequence shown here is derived from an EMBL/GenBank/DDBJ whole genome shotgun (WGS) entry which is preliminary data.</text>
</comment>
<dbReference type="InterPro" id="IPR036910">
    <property type="entry name" value="HMG_box_dom_sf"/>
</dbReference>
<dbReference type="SUPFAM" id="SSF47095">
    <property type="entry name" value="HMG-box"/>
    <property type="match status" value="1"/>
</dbReference>
<dbReference type="EMBL" id="JAEPRB010000020">
    <property type="protein sequence ID" value="KAG2226147.1"/>
    <property type="molecule type" value="Genomic_DNA"/>
</dbReference>
<keyword evidence="1" id="KW-0539">Nucleus</keyword>
<dbReference type="Pfam" id="PF00505">
    <property type="entry name" value="HMG_box"/>
    <property type="match status" value="1"/>
</dbReference>
<proteinExistence type="predicted"/>
<sequence length="312" mass="35609">MTKTRRSNRKILRPNTFTTPRPILPKSILSPATTQIQSVSIIKRSNHICIQVYPSKVLVTIKELVRMAKEKRDHAIGIHGESIKNTEALLQATNMCLDKISADYSGRQQHHGGSSKKRVLNSFMLFRSTHCKTLRQWLPDISNNEISAFLGEAWNAASQDLKDKYTEAALRINQQQMLSNHNNEHFDLSFFDTLPLLSAYNEDQASSDILYPIPELSMTNSSVSTAPDLEQILQITNDPAYLEVIFQQFWEPMMNEISSYHSSENPIEDVLQRSTQPAIPLSNSNIPISYVYENQNTQTNFHNGNLHDFFQQ</sequence>
<evidence type="ECO:0000259" key="2">
    <source>
        <dbReference type="PROSITE" id="PS50118"/>
    </source>
</evidence>
<dbReference type="OrthoDB" id="1919336at2759"/>
<dbReference type="SMART" id="SM00398">
    <property type="entry name" value="HMG"/>
    <property type="match status" value="1"/>
</dbReference>
<evidence type="ECO:0000256" key="1">
    <source>
        <dbReference type="PROSITE-ProRule" id="PRU00267"/>
    </source>
</evidence>
<accession>A0A8H7VP53</accession>
<dbReference type="GO" id="GO:0005634">
    <property type="term" value="C:nucleus"/>
    <property type="evidence" value="ECO:0007669"/>
    <property type="project" value="UniProtKB-UniRule"/>
</dbReference>
<protein>
    <recommendedName>
        <fullName evidence="2">HMG box domain-containing protein</fullName>
    </recommendedName>
</protein>
<dbReference type="PROSITE" id="PS50118">
    <property type="entry name" value="HMG_BOX_2"/>
    <property type="match status" value="1"/>
</dbReference>